<keyword evidence="2" id="KW-1185">Reference proteome</keyword>
<dbReference type="AlphaFoldDB" id="A0A6M5YFS0"/>
<dbReference type="Proteomes" id="UP000502756">
    <property type="component" value="Plasmid pTS"/>
</dbReference>
<dbReference type="KEGG" id="stae:HNV11_23725"/>
<dbReference type="EMBL" id="CP053436">
    <property type="protein sequence ID" value="QJW92484.1"/>
    <property type="molecule type" value="Genomic_DNA"/>
</dbReference>
<sequence length="70" mass="7607">MTAAARNDIRSLSAELAAIEFRIVTIVGVGYSDLMTREMIDEARRLTERAAQLLADVAARAEPTDSPTLT</sequence>
<dbReference type="RefSeq" id="WP_171742312.1">
    <property type="nucleotide sequence ID" value="NZ_CP053436.1"/>
</dbReference>
<proteinExistence type="predicted"/>
<organism evidence="1 2">
    <name type="scientific">Spirosoma taeanense</name>
    <dbReference type="NCBI Taxonomy" id="2735870"/>
    <lineage>
        <taxon>Bacteria</taxon>
        <taxon>Pseudomonadati</taxon>
        <taxon>Bacteroidota</taxon>
        <taxon>Cytophagia</taxon>
        <taxon>Cytophagales</taxon>
        <taxon>Cytophagaceae</taxon>
        <taxon>Spirosoma</taxon>
    </lineage>
</organism>
<name>A0A6M5YFS0_9BACT</name>
<accession>A0A6M5YFS0</accession>
<evidence type="ECO:0000313" key="2">
    <source>
        <dbReference type="Proteomes" id="UP000502756"/>
    </source>
</evidence>
<geneLocation type="plasmid" evidence="2">
    <name>pts</name>
</geneLocation>
<evidence type="ECO:0000313" key="1">
    <source>
        <dbReference type="EMBL" id="QJW92484.1"/>
    </source>
</evidence>
<reference evidence="1 2" key="1">
    <citation type="submission" date="2020-05" db="EMBL/GenBank/DDBJ databases">
        <title>Genome sequencing of Spirosoma sp. TS118.</title>
        <authorList>
            <person name="Lee J.-H."/>
            <person name="Jeong S."/>
            <person name="Zhao L."/>
            <person name="Jung J.-H."/>
            <person name="Kim M.-K."/>
            <person name="Lim S."/>
        </authorList>
    </citation>
    <scope>NUCLEOTIDE SEQUENCE [LARGE SCALE GENOMIC DNA]</scope>
    <source>
        <strain evidence="1 2">TS118</strain>
        <plasmid evidence="2">pts</plasmid>
    </source>
</reference>
<protein>
    <submittedName>
        <fullName evidence="1">Uncharacterized protein</fullName>
    </submittedName>
</protein>
<gene>
    <name evidence="1" type="ORF">HNV11_23725</name>
</gene>
<keyword evidence="1" id="KW-0614">Plasmid</keyword>